<gene>
    <name evidence="2" type="ORF">Cme02nite_25800</name>
</gene>
<dbReference type="PANTHER" id="PTHR34107:SF4">
    <property type="entry name" value="SLL1222 PROTEIN"/>
    <property type="match status" value="1"/>
</dbReference>
<dbReference type="CDD" id="cd06260">
    <property type="entry name" value="DUF820-like"/>
    <property type="match status" value="1"/>
</dbReference>
<keyword evidence="3" id="KW-1185">Reference proteome</keyword>
<dbReference type="Gene3D" id="3.90.1570.10">
    <property type="entry name" value="tt1808, chain A"/>
    <property type="match status" value="1"/>
</dbReference>
<dbReference type="AlphaFoldDB" id="A0A8J3L9S7"/>
<organism evidence="2 3">
    <name type="scientific">Catellatospora methionotrophica</name>
    <dbReference type="NCBI Taxonomy" id="121620"/>
    <lineage>
        <taxon>Bacteria</taxon>
        <taxon>Bacillati</taxon>
        <taxon>Actinomycetota</taxon>
        <taxon>Actinomycetes</taxon>
        <taxon>Micromonosporales</taxon>
        <taxon>Micromonosporaceae</taxon>
        <taxon>Catellatospora</taxon>
    </lineage>
</organism>
<dbReference type="InterPro" id="IPR011335">
    <property type="entry name" value="Restrct_endonuc-II-like"/>
</dbReference>
<dbReference type="InterPro" id="IPR012296">
    <property type="entry name" value="Nuclease_put_TT1808"/>
</dbReference>
<dbReference type="SUPFAM" id="SSF52980">
    <property type="entry name" value="Restriction endonuclease-like"/>
    <property type="match status" value="1"/>
</dbReference>
<proteinExistence type="predicted"/>
<evidence type="ECO:0000313" key="2">
    <source>
        <dbReference type="EMBL" id="GIG14248.1"/>
    </source>
</evidence>
<name>A0A8J3L9S7_9ACTN</name>
<dbReference type="Pfam" id="PF05685">
    <property type="entry name" value="Uma2"/>
    <property type="match status" value="1"/>
</dbReference>
<protein>
    <submittedName>
        <fullName evidence="2">Membrane protein</fullName>
    </submittedName>
</protein>
<accession>A0A8J3L9S7</accession>
<dbReference type="PANTHER" id="PTHR34107">
    <property type="entry name" value="SLL0198 PROTEIN-RELATED"/>
    <property type="match status" value="1"/>
</dbReference>
<dbReference type="EMBL" id="BONJ01000009">
    <property type="protein sequence ID" value="GIG14248.1"/>
    <property type="molecule type" value="Genomic_DNA"/>
</dbReference>
<dbReference type="Proteomes" id="UP000660339">
    <property type="component" value="Unassembled WGS sequence"/>
</dbReference>
<reference evidence="2" key="1">
    <citation type="submission" date="2021-01" db="EMBL/GenBank/DDBJ databases">
        <title>Whole genome shotgun sequence of Catellatospora methionotrophica NBRC 14553.</title>
        <authorList>
            <person name="Komaki H."/>
            <person name="Tamura T."/>
        </authorList>
    </citation>
    <scope>NUCLEOTIDE SEQUENCE</scope>
    <source>
        <strain evidence="2">NBRC 14553</strain>
    </source>
</reference>
<evidence type="ECO:0000259" key="1">
    <source>
        <dbReference type="Pfam" id="PF05685"/>
    </source>
</evidence>
<dbReference type="InterPro" id="IPR008538">
    <property type="entry name" value="Uma2"/>
</dbReference>
<dbReference type="RefSeq" id="WP_166381596.1">
    <property type="nucleotide sequence ID" value="NZ_BAAATT010000001.1"/>
</dbReference>
<sequence length="185" mass="20404">MTHPLLRSEPLRAWQFEDLRDSPDDGYRYEIFDGTLLVTPPPPMPHFTTLYRLRRALEAQAPSDFVVGENLGVLRRDGTSYFIPDLVIFDVDLLGGSMAALPPAAAQLVVEVVSPSNPSNDLVLKRAGYAMVGVAEYWIVEPGAREILVLTQPGPAGYDVEEKHTGMMSGAMPFPYQLDLAKIFA</sequence>
<feature type="domain" description="Putative restriction endonuclease" evidence="1">
    <location>
        <begin position="17"/>
        <end position="175"/>
    </location>
</feature>
<evidence type="ECO:0000313" key="3">
    <source>
        <dbReference type="Proteomes" id="UP000660339"/>
    </source>
</evidence>
<comment type="caution">
    <text evidence="2">The sequence shown here is derived from an EMBL/GenBank/DDBJ whole genome shotgun (WGS) entry which is preliminary data.</text>
</comment>